<organism evidence="3 4">
    <name type="scientific">Agrocybe chaxingu</name>
    <dbReference type="NCBI Taxonomy" id="84603"/>
    <lineage>
        <taxon>Eukaryota</taxon>
        <taxon>Fungi</taxon>
        <taxon>Dikarya</taxon>
        <taxon>Basidiomycota</taxon>
        <taxon>Agaricomycotina</taxon>
        <taxon>Agaricomycetes</taxon>
        <taxon>Agaricomycetidae</taxon>
        <taxon>Agaricales</taxon>
        <taxon>Agaricineae</taxon>
        <taxon>Strophariaceae</taxon>
        <taxon>Agrocybe</taxon>
    </lineage>
</organism>
<dbReference type="OrthoDB" id="191139at2759"/>
<dbReference type="AlphaFoldDB" id="A0A9W8MRR9"/>
<dbReference type="Gene3D" id="3.40.50.720">
    <property type="entry name" value="NAD(P)-binding Rossmann-like Domain"/>
    <property type="match status" value="1"/>
</dbReference>
<evidence type="ECO:0000313" key="4">
    <source>
        <dbReference type="Proteomes" id="UP001148786"/>
    </source>
</evidence>
<dbReference type="Proteomes" id="UP001148786">
    <property type="component" value="Unassembled WGS sequence"/>
</dbReference>
<dbReference type="PANTHER" id="PTHR43157">
    <property type="entry name" value="PHOSPHATIDYLINOSITOL-GLYCAN BIOSYNTHESIS CLASS F PROTEIN-RELATED"/>
    <property type="match status" value="1"/>
</dbReference>
<dbReference type="PRINTS" id="PR00080">
    <property type="entry name" value="SDRFAMILY"/>
</dbReference>
<comment type="similarity">
    <text evidence="2">Belongs to the short-chain dehydrogenases/reductases (SDR) family.</text>
</comment>
<name>A0A9W8MRR9_9AGAR</name>
<gene>
    <name evidence="3" type="ORF">NLJ89_g9504</name>
</gene>
<dbReference type="InterPro" id="IPR002347">
    <property type="entry name" value="SDR_fam"/>
</dbReference>
<dbReference type="SUPFAM" id="SSF51735">
    <property type="entry name" value="NAD(P)-binding Rossmann-fold domains"/>
    <property type="match status" value="1"/>
</dbReference>
<dbReference type="PRINTS" id="PR00081">
    <property type="entry name" value="GDHRDH"/>
</dbReference>
<dbReference type="PANTHER" id="PTHR43157:SF31">
    <property type="entry name" value="PHOSPHATIDYLINOSITOL-GLYCAN BIOSYNTHESIS CLASS F PROTEIN"/>
    <property type="match status" value="1"/>
</dbReference>
<sequence>MGALFSLYTQLFPPESKFNVNQIPDLSGKVVIVTGSNTGIGKETAKVLLQHNAKVYVAARSKDKAIEAIEDLKKQTGKEAIFLKLDLADLPSIKASAHEFLGKESKLDILFNNAGVMIPPVDLLTAQNYDLQFGTNVLGPFYFTKLLIPALLAGVKSSPDGTARIVNTSSSAAYSASNIDFNTLKDTPRRRKMSAWTLYCQSKLGNVFVSNELARRYGTEGIVSTSLNPGAIDTDLKRHISQIFISLTSWIMHPVSKGALTQLYAGTMPEGAELNGKFLIPWARLAKQPAAAEDTKLGMELWDWLEEQVASF</sequence>
<proteinExistence type="inferred from homology"/>
<evidence type="ECO:0000256" key="2">
    <source>
        <dbReference type="RuleBase" id="RU000363"/>
    </source>
</evidence>
<dbReference type="InterPro" id="IPR036291">
    <property type="entry name" value="NAD(P)-bd_dom_sf"/>
</dbReference>
<comment type="caution">
    <text evidence="3">The sequence shown here is derived from an EMBL/GenBank/DDBJ whole genome shotgun (WGS) entry which is preliminary data.</text>
</comment>
<keyword evidence="1" id="KW-0560">Oxidoreductase</keyword>
<accession>A0A9W8MRR9</accession>
<dbReference type="GO" id="GO:0016491">
    <property type="term" value="F:oxidoreductase activity"/>
    <property type="evidence" value="ECO:0007669"/>
    <property type="project" value="UniProtKB-KW"/>
</dbReference>
<dbReference type="EMBL" id="JANKHO010001495">
    <property type="protein sequence ID" value="KAJ3501076.1"/>
    <property type="molecule type" value="Genomic_DNA"/>
</dbReference>
<evidence type="ECO:0008006" key="5">
    <source>
        <dbReference type="Google" id="ProtNLM"/>
    </source>
</evidence>
<dbReference type="Pfam" id="PF00106">
    <property type="entry name" value="adh_short"/>
    <property type="match status" value="1"/>
</dbReference>
<evidence type="ECO:0000256" key="1">
    <source>
        <dbReference type="ARBA" id="ARBA00023002"/>
    </source>
</evidence>
<keyword evidence="4" id="KW-1185">Reference proteome</keyword>
<protein>
    <recommendedName>
        <fullName evidence="5">NAD(P)-binding protein</fullName>
    </recommendedName>
</protein>
<evidence type="ECO:0000313" key="3">
    <source>
        <dbReference type="EMBL" id="KAJ3501076.1"/>
    </source>
</evidence>
<reference evidence="3" key="1">
    <citation type="submission" date="2022-07" db="EMBL/GenBank/DDBJ databases">
        <title>Genome Sequence of Agrocybe chaxingu.</title>
        <authorList>
            <person name="Buettner E."/>
        </authorList>
    </citation>
    <scope>NUCLEOTIDE SEQUENCE</scope>
    <source>
        <strain evidence="3">MP-N11</strain>
    </source>
</reference>